<feature type="non-terminal residue" evidence="1">
    <location>
        <position position="1"/>
    </location>
</feature>
<gene>
    <name evidence="1" type="ORF">Barrevirus43_1</name>
</gene>
<sequence length="60" mass="7156">DVYFYSHKGENKDCFKISKNDSSFLVSDVYQECITMVFVKDKKDKEIKEKLKIFMDSIHI</sequence>
<accession>A0A3G4ZR34</accession>
<proteinExistence type="predicted"/>
<dbReference type="Gene3D" id="3.30.70.2760">
    <property type="match status" value="1"/>
</dbReference>
<protein>
    <submittedName>
        <fullName evidence="1">Uncharacterized protein</fullName>
    </submittedName>
</protein>
<evidence type="ECO:0000313" key="1">
    <source>
        <dbReference type="EMBL" id="AYV77358.1"/>
    </source>
</evidence>
<name>A0A3G4ZR34_9VIRU</name>
<dbReference type="EMBL" id="MK072040">
    <property type="protein sequence ID" value="AYV77358.1"/>
    <property type="molecule type" value="Genomic_DNA"/>
</dbReference>
<reference evidence="1" key="1">
    <citation type="submission" date="2018-10" db="EMBL/GenBank/DDBJ databases">
        <title>Hidden diversity of soil giant viruses.</title>
        <authorList>
            <person name="Schulz F."/>
            <person name="Alteio L."/>
            <person name="Goudeau D."/>
            <person name="Ryan E.M."/>
            <person name="Malmstrom R.R."/>
            <person name="Blanchard J."/>
            <person name="Woyke T."/>
        </authorList>
    </citation>
    <scope>NUCLEOTIDE SEQUENCE</scope>
    <source>
        <strain evidence="1">BAV1</strain>
    </source>
</reference>
<organism evidence="1">
    <name type="scientific">Barrevirus sp</name>
    <dbReference type="NCBI Taxonomy" id="2487763"/>
    <lineage>
        <taxon>Viruses</taxon>
        <taxon>Varidnaviria</taxon>
        <taxon>Bamfordvirae</taxon>
        <taxon>Nucleocytoviricota</taxon>
        <taxon>Megaviricetes</taxon>
        <taxon>Imitervirales</taxon>
        <taxon>Mimiviridae</taxon>
        <taxon>Klosneuvirinae</taxon>
    </lineage>
</organism>